<comment type="pathway">
    <text evidence="2 13">Cell wall biogenesis; peptidoglycan biosynthesis.</text>
</comment>
<feature type="compositionally biased region" description="Acidic residues" evidence="14">
    <location>
        <begin position="362"/>
        <end position="372"/>
    </location>
</feature>
<feature type="domain" description="L,D-TPase catalytic" evidence="16">
    <location>
        <begin position="99"/>
        <end position="234"/>
    </location>
</feature>
<evidence type="ECO:0000313" key="17">
    <source>
        <dbReference type="EMBL" id="CPR14309.1"/>
    </source>
</evidence>
<keyword evidence="7" id="KW-0574">Periplasm</keyword>
<feature type="compositionally biased region" description="Polar residues" evidence="14">
    <location>
        <begin position="344"/>
        <end position="359"/>
    </location>
</feature>
<dbReference type="Pfam" id="PF03734">
    <property type="entry name" value="YkuD"/>
    <property type="match status" value="1"/>
</dbReference>
<keyword evidence="6 15" id="KW-0732">Signal</keyword>
<dbReference type="STRING" id="1109412.BN1221_00716"/>
<evidence type="ECO:0000256" key="9">
    <source>
        <dbReference type="ARBA" id="ARBA00022960"/>
    </source>
</evidence>
<dbReference type="GO" id="GO:0042597">
    <property type="term" value="C:periplasmic space"/>
    <property type="evidence" value="ECO:0007669"/>
    <property type="project" value="UniProtKB-SubCell"/>
</dbReference>
<evidence type="ECO:0000256" key="14">
    <source>
        <dbReference type="SAM" id="MobiDB-lite"/>
    </source>
</evidence>
<keyword evidence="10 13" id="KW-0573">Peptidoglycan synthesis</keyword>
<evidence type="ECO:0000256" key="11">
    <source>
        <dbReference type="ARBA" id="ARBA00023316"/>
    </source>
</evidence>
<proteinExistence type="inferred from homology"/>
<dbReference type="GO" id="GO:0008360">
    <property type="term" value="P:regulation of cell shape"/>
    <property type="evidence" value="ECO:0007669"/>
    <property type="project" value="UniProtKB-UniRule"/>
</dbReference>
<dbReference type="GO" id="GO:0018104">
    <property type="term" value="P:peptidoglycan-protein cross-linking"/>
    <property type="evidence" value="ECO:0007669"/>
    <property type="project" value="TreeGrafter"/>
</dbReference>
<feature type="active site" description="Proton donor/acceptor" evidence="13">
    <location>
        <position position="194"/>
    </location>
</feature>
<feature type="region of interest" description="Disordered" evidence="14">
    <location>
        <begin position="317"/>
        <end position="380"/>
    </location>
</feature>
<dbReference type="InterPro" id="IPR038063">
    <property type="entry name" value="Transpep_catalytic_dom"/>
</dbReference>
<evidence type="ECO:0000256" key="12">
    <source>
        <dbReference type="ARBA" id="ARBA00060592"/>
    </source>
</evidence>
<dbReference type="GO" id="GO:0005576">
    <property type="term" value="C:extracellular region"/>
    <property type="evidence" value="ECO:0007669"/>
    <property type="project" value="TreeGrafter"/>
</dbReference>
<feature type="signal peptide" evidence="15">
    <location>
        <begin position="1"/>
        <end position="24"/>
    </location>
</feature>
<dbReference type="EMBL" id="CGIG01000001">
    <property type="protein sequence ID" value="CPR14309.1"/>
    <property type="molecule type" value="Genomic_DNA"/>
</dbReference>
<dbReference type="Proteomes" id="UP000044377">
    <property type="component" value="Unassembled WGS sequence"/>
</dbReference>
<dbReference type="FunFam" id="2.40.440.10:FF:000001">
    <property type="entry name" value="L,D-transpeptidase YbiS"/>
    <property type="match status" value="1"/>
</dbReference>
<dbReference type="Pfam" id="PF17969">
    <property type="entry name" value="Ldt_C"/>
    <property type="match status" value="1"/>
</dbReference>
<keyword evidence="11 13" id="KW-0961">Cell wall biogenesis/degradation</keyword>
<dbReference type="PROSITE" id="PS52029">
    <property type="entry name" value="LD_TPASE"/>
    <property type="match status" value="1"/>
</dbReference>
<evidence type="ECO:0000256" key="13">
    <source>
        <dbReference type="PROSITE-ProRule" id="PRU01373"/>
    </source>
</evidence>
<evidence type="ECO:0000256" key="7">
    <source>
        <dbReference type="ARBA" id="ARBA00022764"/>
    </source>
</evidence>
<evidence type="ECO:0000256" key="4">
    <source>
        <dbReference type="ARBA" id="ARBA00022676"/>
    </source>
</evidence>
<evidence type="ECO:0000256" key="1">
    <source>
        <dbReference type="ARBA" id="ARBA00004418"/>
    </source>
</evidence>
<dbReference type="InterPro" id="IPR005490">
    <property type="entry name" value="LD_TPept_cat_dom"/>
</dbReference>
<gene>
    <name evidence="17" type="ORF">BN1221_00716</name>
</gene>
<dbReference type="RefSeq" id="WP_048636151.1">
    <property type="nucleotide sequence ID" value="NZ_CGIG01000001.1"/>
</dbReference>
<dbReference type="PANTHER" id="PTHR30582:SF31">
    <property type="entry name" value="L,D-TRANSPEPTIDASE YBIS-RELATED"/>
    <property type="match status" value="1"/>
</dbReference>
<comment type="pathway">
    <text evidence="12">Glycan biosynthesis.</text>
</comment>
<keyword evidence="8" id="KW-0378">Hydrolase</keyword>
<evidence type="ECO:0000256" key="6">
    <source>
        <dbReference type="ARBA" id="ARBA00022729"/>
    </source>
</evidence>
<keyword evidence="4" id="KW-0328">Glycosyltransferase</keyword>
<keyword evidence="18" id="KW-1185">Reference proteome</keyword>
<evidence type="ECO:0000256" key="2">
    <source>
        <dbReference type="ARBA" id="ARBA00004752"/>
    </source>
</evidence>
<name>A0A0G4JQU9_9GAMM</name>
<dbReference type="GO" id="GO:0071555">
    <property type="term" value="P:cell wall organization"/>
    <property type="evidence" value="ECO:0007669"/>
    <property type="project" value="UniProtKB-UniRule"/>
</dbReference>
<comment type="similarity">
    <text evidence="3">Belongs to the YkuD family.</text>
</comment>
<comment type="subcellular location">
    <subcellularLocation>
        <location evidence="1">Periplasm</location>
    </subcellularLocation>
</comment>
<evidence type="ECO:0000256" key="3">
    <source>
        <dbReference type="ARBA" id="ARBA00005992"/>
    </source>
</evidence>
<protein>
    <submittedName>
        <fullName evidence="17">L,D-transpeptidase YbiS</fullName>
    </submittedName>
</protein>
<dbReference type="UniPathway" id="UPA00219"/>
<evidence type="ECO:0000256" key="8">
    <source>
        <dbReference type="ARBA" id="ARBA00022801"/>
    </source>
</evidence>
<sequence length="380" mass="40765">MNMSIRAILTLVVAAAAFSQAAFAVVYPLPAANSRLVGENLEITVPSDSTLPLEHFAAQFQMGLSNMMEANPGIDAYLPTPGSTMLIPHQLILPDAPREGIVINSAEMRLYYYPKGSKTVVVLPIGIGELGKDTPINWVTSVQRKKAGPTWTPTAAMHAEYAARGETLLKVFPAGPDNPMGLYALYIGRLYAIHGTNANFGIGLRVSHGCVRLRADDIKYLFDHVPVGTRVQFINEPIKATVEPDGSRYVEVHHPLSRTVEEFNSDAPAPLTISASVGKVIADASINQSELDKALQARSGIPAKINGLNEEQAPLAAPVESADAPAVTPEAQQQEDAAPHSPEQDNALQNDQDNPNPAQESAEPEMDMDNAEPESNANHS</sequence>
<feature type="chain" id="PRO_5005194410" evidence="15">
    <location>
        <begin position="25"/>
        <end position="380"/>
    </location>
</feature>
<evidence type="ECO:0000313" key="18">
    <source>
        <dbReference type="Proteomes" id="UP000044377"/>
    </source>
</evidence>
<evidence type="ECO:0000259" key="16">
    <source>
        <dbReference type="PROSITE" id="PS52029"/>
    </source>
</evidence>
<evidence type="ECO:0000256" key="5">
    <source>
        <dbReference type="ARBA" id="ARBA00022679"/>
    </source>
</evidence>
<dbReference type="Gene3D" id="2.40.440.10">
    <property type="entry name" value="L,D-transpeptidase catalytic domain-like"/>
    <property type="match status" value="1"/>
</dbReference>
<dbReference type="AlphaFoldDB" id="A0A0G4JQU9"/>
<dbReference type="GO" id="GO:0016757">
    <property type="term" value="F:glycosyltransferase activity"/>
    <property type="evidence" value="ECO:0007669"/>
    <property type="project" value="UniProtKB-KW"/>
</dbReference>
<evidence type="ECO:0000256" key="10">
    <source>
        <dbReference type="ARBA" id="ARBA00022984"/>
    </source>
</evidence>
<organism evidence="17 18">
    <name type="scientific">Brenneria goodwinii</name>
    <dbReference type="NCBI Taxonomy" id="1109412"/>
    <lineage>
        <taxon>Bacteria</taxon>
        <taxon>Pseudomonadati</taxon>
        <taxon>Pseudomonadota</taxon>
        <taxon>Gammaproteobacteria</taxon>
        <taxon>Enterobacterales</taxon>
        <taxon>Pectobacteriaceae</taxon>
        <taxon>Brenneria</taxon>
    </lineage>
</organism>
<dbReference type="SUPFAM" id="SSF141523">
    <property type="entry name" value="L,D-transpeptidase catalytic domain-like"/>
    <property type="match status" value="1"/>
</dbReference>
<dbReference type="InterPro" id="IPR041597">
    <property type="entry name" value="Ldt_C"/>
</dbReference>
<feature type="active site" description="Nucleophile" evidence="13">
    <location>
        <position position="210"/>
    </location>
</feature>
<keyword evidence="5" id="KW-0808">Transferase</keyword>
<keyword evidence="9 13" id="KW-0133">Cell shape</keyword>
<evidence type="ECO:0000256" key="15">
    <source>
        <dbReference type="SAM" id="SignalP"/>
    </source>
</evidence>
<accession>A0A0G4JQU9</accession>
<dbReference type="GO" id="GO:0071972">
    <property type="term" value="F:peptidoglycan L,D-transpeptidase activity"/>
    <property type="evidence" value="ECO:0007669"/>
    <property type="project" value="TreeGrafter"/>
</dbReference>
<dbReference type="CDD" id="cd16913">
    <property type="entry name" value="YkuD_like"/>
    <property type="match status" value="1"/>
</dbReference>
<dbReference type="InterPro" id="IPR050979">
    <property type="entry name" value="LD-transpeptidase"/>
</dbReference>
<reference evidence="18" key="1">
    <citation type="submission" date="2015-01" db="EMBL/GenBank/DDBJ databases">
        <authorList>
            <person name="Paterson Steve"/>
        </authorList>
    </citation>
    <scope>NUCLEOTIDE SEQUENCE [LARGE SCALE GENOMIC DNA]</scope>
    <source>
        <strain evidence="18">OBR1</strain>
    </source>
</reference>
<dbReference type="PANTHER" id="PTHR30582">
    <property type="entry name" value="L,D-TRANSPEPTIDASE"/>
    <property type="match status" value="1"/>
</dbReference>